<dbReference type="PANTHER" id="PTHR46137:SF4">
    <property type="entry name" value="PROTEIN LEAD-SENSITIVE 1"/>
    <property type="match status" value="1"/>
</dbReference>
<dbReference type="EMBL" id="PYDT01000010">
    <property type="protein sequence ID" value="THU48408.1"/>
    <property type="molecule type" value="Genomic_DNA"/>
</dbReference>
<sequence length="205" mass="21865">MGLLSNRIGKDSLKPGDHIYSWRTAYIYAHHGIYVGDDKVIHFTRGRGEEVGTGTVLDVFLSSSGPHRAPCSTCTNQSLESRGVMSSCLNCFLAGGVLYRFEYGVSPALFIAKARERGVVGQSGQAISIIGGPLAAVLSTPFRLITTNVYGMAVTAVGVYCASRYIADIGNRIDVVRIPVEELTAGLASGRVRIAEVGNNLTLPQ</sequence>
<accession>A0A4S8IJ55</accession>
<evidence type="ECO:0000313" key="2">
    <source>
        <dbReference type="EMBL" id="THU48408.1"/>
    </source>
</evidence>
<feature type="domain" description="LRAT" evidence="1">
    <location>
        <begin position="20"/>
        <end position="147"/>
    </location>
</feature>
<dbReference type="Proteomes" id="UP000317650">
    <property type="component" value="Chromosome 9"/>
</dbReference>
<protein>
    <recommendedName>
        <fullName evidence="1">LRAT domain-containing protein</fullName>
    </recommendedName>
</protein>
<keyword evidence="3" id="KW-1185">Reference proteome</keyword>
<dbReference type="Pfam" id="PF04970">
    <property type="entry name" value="LRAT"/>
    <property type="match status" value="1"/>
</dbReference>
<evidence type="ECO:0000313" key="3">
    <source>
        <dbReference type="Proteomes" id="UP000317650"/>
    </source>
</evidence>
<comment type="caution">
    <text evidence="2">The sequence shown here is derived from an EMBL/GenBank/DDBJ whole genome shotgun (WGS) entry which is preliminary data.</text>
</comment>
<dbReference type="Gene3D" id="3.90.1720.10">
    <property type="entry name" value="endopeptidase domain like (from Nostoc punctiforme)"/>
    <property type="match status" value="1"/>
</dbReference>
<dbReference type="InterPro" id="IPR007053">
    <property type="entry name" value="LRAT_dom"/>
</dbReference>
<dbReference type="STRING" id="52838.A0A4S8IJ55"/>
<name>A0A4S8IJ55_MUSBA</name>
<gene>
    <name evidence="2" type="ORF">C4D60_Mb09t25930</name>
</gene>
<dbReference type="PANTHER" id="PTHR46137">
    <property type="entry name" value="OS05G0310600 PROTEIN"/>
    <property type="match status" value="1"/>
</dbReference>
<dbReference type="AlphaFoldDB" id="A0A4S8IJ55"/>
<dbReference type="PROSITE" id="PS51934">
    <property type="entry name" value="LRAT"/>
    <property type="match status" value="1"/>
</dbReference>
<proteinExistence type="predicted"/>
<organism evidence="2 3">
    <name type="scientific">Musa balbisiana</name>
    <name type="common">Banana</name>
    <dbReference type="NCBI Taxonomy" id="52838"/>
    <lineage>
        <taxon>Eukaryota</taxon>
        <taxon>Viridiplantae</taxon>
        <taxon>Streptophyta</taxon>
        <taxon>Embryophyta</taxon>
        <taxon>Tracheophyta</taxon>
        <taxon>Spermatophyta</taxon>
        <taxon>Magnoliopsida</taxon>
        <taxon>Liliopsida</taxon>
        <taxon>Zingiberales</taxon>
        <taxon>Musaceae</taxon>
        <taxon>Musa</taxon>
    </lineage>
</organism>
<evidence type="ECO:0000259" key="1">
    <source>
        <dbReference type="PROSITE" id="PS51934"/>
    </source>
</evidence>
<reference evidence="2 3" key="1">
    <citation type="journal article" date="2019" name="Nat. Plants">
        <title>Genome sequencing of Musa balbisiana reveals subgenome evolution and function divergence in polyploid bananas.</title>
        <authorList>
            <person name="Yao X."/>
        </authorList>
    </citation>
    <scope>NUCLEOTIDE SEQUENCE [LARGE SCALE GENOMIC DNA]</scope>
    <source>
        <strain evidence="3">cv. DH-PKW</strain>
        <tissue evidence="2">Leaves</tissue>
    </source>
</reference>